<dbReference type="Pfam" id="PF00094">
    <property type="entry name" value="VWD"/>
    <property type="match status" value="1"/>
</dbReference>
<dbReference type="InterPro" id="IPR014853">
    <property type="entry name" value="VWF/SSPO/ZAN-like_Cys-rich_dom"/>
</dbReference>
<evidence type="ECO:0000256" key="1">
    <source>
        <dbReference type="ARBA" id="ARBA00004613"/>
    </source>
</evidence>
<protein>
    <recommendedName>
        <fullName evidence="9">BMP-binding endothelial regulator protein</fullName>
    </recommendedName>
</protein>
<dbReference type="GO" id="GO:0036122">
    <property type="term" value="F:BMP binding"/>
    <property type="evidence" value="ECO:0007669"/>
    <property type="project" value="TreeGrafter"/>
</dbReference>
<dbReference type="InterPro" id="IPR001846">
    <property type="entry name" value="VWF_type-D"/>
</dbReference>
<evidence type="ECO:0000256" key="3">
    <source>
        <dbReference type="ARBA" id="ARBA00022729"/>
    </source>
</evidence>
<accession>A0AAV8Y8F7</accession>
<dbReference type="GO" id="GO:0030513">
    <property type="term" value="P:positive regulation of BMP signaling pathway"/>
    <property type="evidence" value="ECO:0007669"/>
    <property type="project" value="TreeGrafter"/>
</dbReference>
<gene>
    <name evidence="7" type="ORF">NQ318_001521</name>
</gene>
<evidence type="ECO:0000256" key="2">
    <source>
        <dbReference type="ARBA" id="ARBA00022525"/>
    </source>
</evidence>
<sequence length="366" mass="41228">MNASIMCQLSDGQQWKLDSCKSCKCHRGMPSCAITRCNTTCAEGTRLVNFTGECCPKCVEVEGVCMAFGDPHYKTFDGKMFSFKGVGKYQLTADCENNSFSVKVANANKLSSTSTKRVALRYGDVRINLQQKGRIKYNGQRVKAPYKVEGRFRIEKVKDNVEVTLQNGVKLFWNGKSFLEITVPASYKNKLCGLCGNFNAKVQDDLKIKGGRIATDKELLSFGTSWCVGKRSDCAKKIRSVNKAVCSSKHRPETSYCKYMSTEPFSACDSKLDYIKYYKACKVDMCHCPNGKCYCESLMAYARECERLGVKLPNWQKASYCDASSLRRPNLSARKAHKSHRHNALYRYIPKNLNKTRSSVNPIPLQ</sequence>
<comment type="caution">
    <text evidence="7">The sequence shown here is derived from an EMBL/GenBank/DDBJ whole genome shotgun (WGS) entry which is preliminary data.</text>
</comment>
<dbReference type="SMART" id="SM00832">
    <property type="entry name" value="C8"/>
    <property type="match status" value="1"/>
</dbReference>
<organism evidence="7 8">
    <name type="scientific">Aromia moschata</name>
    <dbReference type="NCBI Taxonomy" id="1265417"/>
    <lineage>
        <taxon>Eukaryota</taxon>
        <taxon>Metazoa</taxon>
        <taxon>Ecdysozoa</taxon>
        <taxon>Arthropoda</taxon>
        <taxon>Hexapoda</taxon>
        <taxon>Insecta</taxon>
        <taxon>Pterygota</taxon>
        <taxon>Neoptera</taxon>
        <taxon>Endopterygota</taxon>
        <taxon>Coleoptera</taxon>
        <taxon>Polyphaga</taxon>
        <taxon>Cucujiformia</taxon>
        <taxon>Chrysomeloidea</taxon>
        <taxon>Cerambycidae</taxon>
        <taxon>Cerambycinae</taxon>
        <taxon>Callichromatini</taxon>
        <taxon>Aromia</taxon>
    </lineage>
</organism>
<evidence type="ECO:0008006" key="9">
    <source>
        <dbReference type="Google" id="ProtNLM"/>
    </source>
</evidence>
<dbReference type="PROSITE" id="PS50184">
    <property type="entry name" value="VWFC_2"/>
    <property type="match status" value="1"/>
</dbReference>
<dbReference type="PANTHER" id="PTHR46698:SF4">
    <property type="entry name" value="CROSSVEINLESS 2"/>
    <property type="match status" value="1"/>
</dbReference>
<dbReference type="GO" id="GO:0005576">
    <property type="term" value="C:extracellular region"/>
    <property type="evidence" value="ECO:0007669"/>
    <property type="project" value="UniProtKB-SubCell"/>
</dbReference>
<keyword evidence="8" id="KW-1185">Reference proteome</keyword>
<feature type="domain" description="VWFC" evidence="5">
    <location>
        <begin position="10"/>
        <end position="59"/>
    </location>
</feature>
<dbReference type="PROSITE" id="PS51233">
    <property type="entry name" value="VWFD"/>
    <property type="match status" value="1"/>
</dbReference>
<dbReference type="Proteomes" id="UP001162162">
    <property type="component" value="Unassembled WGS sequence"/>
</dbReference>
<proteinExistence type="predicted"/>
<keyword evidence="2" id="KW-0964">Secreted</keyword>
<name>A0AAV8Y8F7_9CUCU</name>
<keyword evidence="4" id="KW-0677">Repeat</keyword>
<evidence type="ECO:0000313" key="8">
    <source>
        <dbReference type="Proteomes" id="UP001162162"/>
    </source>
</evidence>
<reference evidence="7" key="1">
    <citation type="journal article" date="2023" name="Insect Mol. Biol.">
        <title>Genome sequencing provides insights into the evolution of gene families encoding plant cell wall-degrading enzymes in longhorned beetles.</title>
        <authorList>
            <person name="Shin N.R."/>
            <person name="Okamura Y."/>
            <person name="Kirsch R."/>
            <person name="Pauchet Y."/>
        </authorList>
    </citation>
    <scope>NUCLEOTIDE SEQUENCE</scope>
    <source>
        <strain evidence="7">AMC_N1</strain>
    </source>
</reference>
<dbReference type="InterPro" id="IPR001007">
    <property type="entry name" value="VWF_dom"/>
</dbReference>
<dbReference type="AlphaFoldDB" id="A0AAV8Y8F7"/>
<evidence type="ECO:0000259" key="6">
    <source>
        <dbReference type="PROSITE" id="PS51233"/>
    </source>
</evidence>
<feature type="domain" description="VWFD" evidence="6">
    <location>
        <begin position="63"/>
        <end position="235"/>
    </location>
</feature>
<dbReference type="Pfam" id="PF08742">
    <property type="entry name" value="C8"/>
    <property type="match status" value="1"/>
</dbReference>
<dbReference type="PANTHER" id="PTHR46698">
    <property type="entry name" value="CROSSVEINLESS 2"/>
    <property type="match status" value="1"/>
</dbReference>
<dbReference type="EMBL" id="JAPWTK010000167">
    <property type="protein sequence ID" value="KAJ8947234.1"/>
    <property type="molecule type" value="Genomic_DNA"/>
</dbReference>
<dbReference type="SMART" id="SM00216">
    <property type="entry name" value="VWD"/>
    <property type="match status" value="1"/>
</dbReference>
<evidence type="ECO:0000313" key="7">
    <source>
        <dbReference type="EMBL" id="KAJ8947234.1"/>
    </source>
</evidence>
<keyword evidence="3" id="KW-0732">Signal</keyword>
<evidence type="ECO:0000259" key="5">
    <source>
        <dbReference type="PROSITE" id="PS50184"/>
    </source>
</evidence>
<evidence type="ECO:0000256" key="4">
    <source>
        <dbReference type="ARBA" id="ARBA00022737"/>
    </source>
</evidence>
<dbReference type="InterPro" id="IPR052424">
    <property type="entry name" value="Kielin_Chordin-BMP_Reg"/>
</dbReference>
<comment type="subcellular location">
    <subcellularLocation>
        <location evidence="1">Secreted</location>
    </subcellularLocation>
</comment>
<dbReference type="SUPFAM" id="SSF57603">
    <property type="entry name" value="FnI-like domain"/>
    <property type="match status" value="1"/>
</dbReference>